<accession>A0A1V8XD48</accession>
<protein>
    <submittedName>
        <fullName evidence="1">Uncharacterized protein</fullName>
    </submittedName>
</protein>
<dbReference type="EMBL" id="LESJ01000001">
    <property type="protein sequence ID" value="RBT71065.1"/>
    <property type="molecule type" value="Genomic_DNA"/>
</dbReference>
<sequence length="431" mass="51607">MNDWQKVFKEWYPKEINQVYPIKISKQYTSNQRWEIYEKLTTKQRQLVDQHRRYLINSQFIEENYLAATDWVFSDFKINPFFRTKRRQQKLYCECGRELKVQYIVHSPKTGKSLSLGINHFAEHLHVSPQIATSINQGMTKVDLALDELLWLKQQNVAFPEDLWQEYCFMLYQNRKLKNPYLPDQKLVARVVDFREADMPIYLADYQALKQEISRIATQLEGTPKKIRGKKELFEDFSEELVKDVETFLTNYRTFLQKDWALIAVDGGEQLSLTFFETFIQQLRATGRQQTPEQQSKMTEYARKQRFIQSEVYLFIWQQYCRYGFTEGFFDSIPRVMRNGFLKVLRKEKEMKQTVIANENVSQKKVVTEEVWDKIAVELKTKKVMTILTELNENDYSLSKEQEHALQYFQQLEKVLQTENSKTKQLLKRLL</sequence>
<proteinExistence type="predicted"/>
<gene>
    <name evidence="1" type="ORF">EB03_00098</name>
</gene>
<name>A0A1V8XD48_ENTHR</name>
<reference evidence="1 2" key="1">
    <citation type="submission" date="2015-06" db="EMBL/GenBank/DDBJ databases">
        <title>The Genome Sequence of Enterococcus hirae 88EA1.</title>
        <authorList>
            <consortium name="The Broad Institute Genomics Platform"/>
            <consortium name="The Broad Institute Genome Sequencing Center for Infectious Disease"/>
            <person name="Earl A.M."/>
            <person name="Van Tyne D."/>
            <person name="Lebreton F."/>
            <person name="Saavedra J.T."/>
            <person name="Gilmore M.S."/>
            <person name="Manson McGuire A."/>
            <person name="Clock S."/>
            <person name="Crupain M."/>
            <person name="Rangan U."/>
            <person name="Young S."/>
            <person name="Abouelleil A."/>
            <person name="Cao P."/>
            <person name="Chapman S.B."/>
            <person name="Griggs A."/>
            <person name="Priest M."/>
            <person name="Shea T."/>
            <person name="Wortman J."/>
            <person name="Nusbaum C."/>
            <person name="Birren B."/>
        </authorList>
    </citation>
    <scope>NUCLEOTIDE SEQUENCE [LARGE SCALE GENOMIC DNA]</scope>
    <source>
        <strain evidence="1 2">88EA1</strain>
    </source>
</reference>
<comment type="caution">
    <text evidence="1">The sequence shown here is derived from an EMBL/GenBank/DDBJ whole genome shotgun (WGS) entry which is preliminary data.</text>
</comment>
<dbReference type="AlphaFoldDB" id="A0A1V8XD48"/>
<dbReference type="Proteomes" id="UP000253498">
    <property type="component" value="Unassembled WGS sequence"/>
</dbReference>
<organism evidence="1 2">
    <name type="scientific">Enterococcus hirae</name>
    <dbReference type="NCBI Taxonomy" id="1354"/>
    <lineage>
        <taxon>Bacteria</taxon>
        <taxon>Bacillati</taxon>
        <taxon>Bacillota</taxon>
        <taxon>Bacilli</taxon>
        <taxon>Lactobacillales</taxon>
        <taxon>Enterococcaceae</taxon>
        <taxon>Enterococcus</taxon>
    </lineage>
</organism>
<dbReference type="RefSeq" id="WP_081127850.1">
    <property type="nucleotide sequence ID" value="NZ_CP072891.1"/>
</dbReference>
<evidence type="ECO:0000313" key="1">
    <source>
        <dbReference type="EMBL" id="RBT71065.1"/>
    </source>
</evidence>
<evidence type="ECO:0000313" key="2">
    <source>
        <dbReference type="Proteomes" id="UP000253498"/>
    </source>
</evidence>